<reference evidence="1 2" key="1">
    <citation type="submission" date="2023-03" db="EMBL/GenBank/DDBJ databases">
        <title>Genome insight into feeding habits of ladybird beetles.</title>
        <authorList>
            <person name="Li H.-S."/>
            <person name="Huang Y.-H."/>
            <person name="Pang H."/>
        </authorList>
    </citation>
    <scope>NUCLEOTIDE SEQUENCE [LARGE SCALE GENOMIC DNA]</scope>
    <source>
        <strain evidence="1">SYSU_2023b</strain>
        <tissue evidence="1">Whole body</tissue>
    </source>
</reference>
<keyword evidence="2" id="KW-1185">Reference proteome</keyword>
<dbReference type="PANTHER" id="PTHR33480:SF1">
    <property type="entry name" value="TYR RECOMBINASE DOMAIN-CONTAINING PROTEIN"/>
    <property type="match status" value="1"/>
</dbReference>
<gene>
    <name evidence="1" type="ORF">WA026_021769</name>
</gene>
<name>A0AAW1TSF9_9CUCU</name>
<dbReference type="PANTHER" id="PTHR33480">
    <property type="entry name" value="SET DOMAIN-CONTAINING PROTEIN-RELATED"/>
    <property type="match status" value="1"/>
</dbReference>
<sequence length="267" mass="29753">MNILLYPLSPPPALTSASGKEASVTTLISNYKNYEEFENSTDPKILGTLSLEAREAINNYIRVVLRGKLGRSVSVIIHRDVKICIDNMIESRLDLGISDENPYVFGLPSIFNERNRYIRACQLMREYSELCGASNPITLRGTSLRKHIVTQDVALQLSHTEIGDLATFMGHSEQIHRQHYGLSIGVREVGIISNLLEKAQGQVSKDHNDQNLQQNINPGVQPILRTSTSYSCLTSSSEESSSENDEAAVFDLDCKFEELNSIIFSCN</sequence>
<proteinExistence type="predicted"/>
<evidence type="ECO:0000313" key="2">
    <source>
        <dbReference type="Proteomes" id="UP001431783"/>
    </source>
</evidence>
<evidence type="ECO:0000313" key="1">
    <source>
        <dbReference type="EMBL" id="KAK9873280.1"/>
    </source>
</evidence>
<dbReference type="AlphaFoldDB" id="A0AAW1TSF9"/>
<dbReference type="EMBL" id="JARQZJ010000017">
    <property type="protein sequence ID" value="KAK9873280.1"/>
    <property type="molecule type" value="Genomic_DNA"/>
</dbReference>
<accession>A0AAW1TSF9</accession>
<comment type="caution">
    <text evidence="1">The sequence shown here is derived from an EMBL/GenBank/DDBJ whole genome shotgun (WGS) entry which is preliminary data.</text>
</comment>
<dbReference type="Proteomes" id="UP001431783">
    <property type="component" value="Unassembled WGS sequence"/>
</dbReference>
<protein>
    <submittedName>
        <fullName evidence="1">Uncharacterized protein</fullName>
    </submittedName>
</protein>
<organism evidence="1 2">
    <name type="scientific">Henosepilachna vigintioctopunctata</name>
    <dbReference type="NCBI Taxonomy" id="420089"/>
    <lineage>
        <taxon>Eukaryota</taxon>
        <taxon>Metazoa</taxon>
        <taxon>Ecdysozoa</taxon>
        <taxon>Arthropoda</taxon>
        <taxon>Hexapoda</taxon>
        <taxon>Insecta</taxon>
        <taxon>Pterygota</taxon>
        <taxon>Neoptera</taxon>
        <taxon>Endopterygota</taxon>
        <taxon>Coleoptera</taxon>
        <taxon>Polyphaga</taxon>
        <taxon>Cucujiformia</taxon>
        <taxon>Coccinelloidea</taxon>
        <taxon>Coccinellidae</taxon>
        <taxon>Epilachninae</taxon>
        <taxon>Epilachnini</taxon>
        <taxon>Henosepilachna</taxon>
    </lineage>
</organism>